<name>A0ABP0UXJ7_9BRYO</name>
<sequence>MSSSLLPTITIFIGFILILGQKVELLTHSHSAKDQKHIYLPSSTLDLGSHFPSSSTTLDLQSHNPNTKRNQHCDLGQFHFSTKASDLHIHNPNTKRNQHCFGLEGGFAPNIVVYFQNVLDLFQC</sequence>
<dbReference type="EMBL" id="OZ019898">
    <property type="protein sequence ID" value="CAK9229606.1"/>
    <property type="molecule type" value="Genomic_DNA"/>
</dbReference>
<dbReference type="Proteomes" id="UP001497512">
    <property type="component" value="Chromosome 6"/>
</dbReference>
<reference evidence="2" key="1">
    <citation type="submission" date="2024-02" db="EMBL/GenBank/DDBJ databases">
        <authorList>
            <consortium name="ELIXIR-Norway"/>
            <consortium name="Elixir Norway"/>
        </authorList>
    </citation>
    <scope>NUCLEOTIDE SEQUENCE</scope>
</reference>
<keyword evidence="1" id="KW-0732">Signal</keyword>
<evidence type="ECO:0000313" key="2">
    <source>
        <dbReference type="EMBL" id="CAK9229606.1"/>
    </source>
</evidence>
<protein>
    <recommendedName>
        <fullName evidence="4">Transmembrane protein</fullName>
    </recommendedName>
</protein>
<evidence type="ECO:0000313" key="3">
    <source>
        <dbReference type="Proteomes" id="UP001497512"/>
    </source>
</evidence>
<feature type="signal peptide" evidence="1">
    <location>
        <begin position="1"/>
        <end position="20"/>
    </location>
</feature>
<gene>
    <name evidence="2" type="ORF">CSSPTR1EN2_LOCUS19817</name>
</gene>
<proteinExistence type="predicted"/>
<keyword evidence="3" id="KW-1185">Reference proteome</keyword>
<accession>A0ABP0UXJ7</accession>
<evidence type="ECO:0000256" key="1">
    <source>
        <dbReference type="SAM" id="SignalP"/>
    </source>
</evidence>
<organism evidence="2 3">
    <name type="scientific">Sphagnum troendelagicum</name>
    <dbReference type="NCBI Taxonomy" id="128251"/>
    <lineage>
        <taxon>Eukaryota</taxon>
        <taxon>Viridiplantae</taxon>
        <taxon>Streptophyta</taxon>
        <taxon>Embryophyta</taxon>
        <taxon>Bryophyta</taxon>
        <taxon>Sphagnophytina</taxon>
        <taxon>Sphagnopsida</taxon>
        <taxon>Sphagnales</taxon>
        <taxon>Sphagnaceae</taxon>
        <taxon>Sphagnum</taxon>
    </lineage>
</organism>
<feature type="chain" id="PRO_5045512146" description="Transmembrane protein" evidence="1">
    <location>
        <begin position="21"/>
        <end position="124"/>
    </location>
</feature>
<evidence type="ECO:0008006" key="4">
    <source>
        <dbReference type="Google" id="ProtNLM"/>
    </source>
</evidence>